<dbReference type="Proteomes" id="UP000226037">
    <property type="component" value="Segment"/>
</dbReference>
<organism evidence="1 2">
    <name type="scientific">Mycobacterium phage Phabba</name>
    <dbReference type="NCBI Taxonomy" id="2027899"/>
    <lineage>
        <taxon>Viruses</taxon>
        <taxon>Duplodnaviria</taxon>
        <taxon>Heunggongvirae</taxon>
        <taxon>Uroviricota</taxon>
        <taxon>Caudoviricetes</taxon>
        <taxon>Ceeclamvirinae</taxon>
        <taxon>Myrnavirus</taxon>
        <taxon>Myrnavirus phabba</taxon>
        <taxon>Myranavirus phabba</taxon>
    </lineage>
</organism>
<evidence type="ECO:0000313" key="1">
    <source>
        <dbReference type="EMBL" id="ASZ74803.1"/>
    </source>
</evidence>
<keyword evidence="2" id="KW-1185">Reference proteome</keyword>
<reference evidence="2" key="1">
    <citation type="submission" date="2017-08" db="EMBL/GenBank/DDBJ databases">
        <authorList>
            <person name="de Groot N.N."/>
        </authorList>
    </citation>
    <scope>NUCLEOTIDE SEQUENCE [LARGE SCALE GENOMIC DNA]</scope>
</reference>
<gene>
    <name evidence="1" type="ORF">SEA_PHABBA_266</name>
</gene>
<proteinExistence type="predicted"/>
<evidence type="ECO:0000313" key="2">
    <source>
        <dbReference type="Proteomes" id="UP000226037"/>
    </source>
</evidence>
<protein>
    <submittedName>
        <fullName evidence="1">Uncharacterized protein</fullName>
    </submittedName>
</protein>
<accession>A0A249XST6</accession>
<dbReference type="EMBL" id="MF668280">
    <property type="protein sequence ID" value="ASZ74803.1"/>
    <property type="molecule type" value="Genomic_DNA"/>
</dbReference>
<name>A0A249XST6_9CAUD</name>
<sequence>MARRDAIPDEIFQVVELINGKPQGEVVASPDWERGQRKPIDYNTKVRLYVHGPTALAYKNRLEKEGRKVRIRRFVFSDDFYETDVTRLDINPTEEL</sequence>